<sequence length="296" mass="31834">MTTMPTTTTTIRARVIHAMTIPFTIQLVGEQTSAVEQIDTLLDDVTPRIAAFLADVESTFSPFRNDSQVAAARRGDWSALMHPGPLDGRSATAFAEIYALAQQAKALTDGYFDPMHAGAYDPTGIVKGWAVEEAHRRFLKPLLDAGRCEAAAIGGGGDIQTRVRADSDFAWRIGVADPFDATATLRTVTLRNGGIATSGTAARGEHITRRTHDLAQATVVDDHLTFADMWATAAISAGERDFRAMIARNSVSRATLSAVLVREDGTVAEIAPATDPDANDMNINDLNELNHLKDRS</sequence>
<keyword evidence="6" id="KW-0479">Metal-binding</keyword>
<dbReference type="Gene3D" id="3.10.520.10">
    <property type="entry name" value="ApbE-like domains"/>
    <property type="match status" value="2"/>
</dbReference>
<comment type="cofactor">
    <cofactor evidence="1">
        <name>Mg(2+)</name>
        <dbReference type="ChEBI" id="CHEBI:18420"/>
    </cofactor>
</comment>
<dbReference type="PANTHER" id="PTHR30040:SF2">
    <property type="entry name" value="FAD:PROTEIN FMN TRANSFERASE"/>
    <property type="match status" value="1"/>
</dbReference>
<reference evidence="11 12" key="1">
    <citation type="journal article" date="2019" name="Int. J. Syst. Evol. Microbiol.">
        <title>Bifidobacterium jacchi sp. nov., isolated from the faeces of a baby common marmoset (Callithrix jacchus).</title>
        <authorList>
            <person name="Modesto M."/>
            <person name="Watanabe K."/>
            <person name="Arita M."/>
            <person name="Satti M."/>
            <person name="Oki K."/>
            <person name="Sciavilla P."/>
            <person name="Patavino C."/>
            <person name="Camma C."/>
            <person name="Michelini S."/>
            <person name="Sgorbati B."/>
            <person name="Mattarelli P."/>
        </authorList>
    </citation>
    <scope>NUCLEOTIDE SEQUENCE [LARGE SCALE GENOMIC DNA]</scope>
    <source>
        <strain evidence="11 12">MRM 9.3</strain>
    </source>
</reference>
<evidence type="ECO:0000313" key="11">
    <source>
        <dbReference type="EMBL" id="KAB5607852.1"/>
    </source>
</evidence>
<evidence type="ECO:0000256" key="1">
    <source>
        <dbReference type="ARBA" id="ARBA00001946"/>
    </source>
</evidence>
<evidence type="ECO:0000313" key="12">
    <source>
        <dbReference type="Proteomes" id="UP000326336"/>
    </source>
</evidence>
<accession>A0A5N5RKJ7</accession>
<dbReference type="EC" id="2.7.1.180" evidence="2"/>
<dbReference type="GO" id="GO:0046872">
    <property type="term" value="F:metal ion binding"/>
    <property type="evidence" value="ECO:0007669"/>
    <property type="project" value="UniProtKB-KW"/>
</dbReference>
<dbReference type="SUPFAM" id="SSF143631">
    <property type="entry name" value="ApbE-like"/>
    <property type="match status" value="1"/>
</dbReference>
<keyword evidence="4" id="KW-0285">Flavoprotein</keyword>
<organism evidence="11 12">
    <name type="scientific">Bifidobacterium jacchi</name>
    <dbReference type="NCBI Taxonomy" id="2490545"/>
    <lineage>
        <taxon>Bacteria</taxon>
        <taxon>Bacillati</taxon>
        <taxon>Actinomycetota</taxon>
        <taxon>Actinomycetes</taxon>
        <taxon>Bifidobacteriales</taxon>
        <taxon>Bifidobacteriaceae</taxon>
        <taxon>Bifidobacterium</taxon>
    </lineage>
</organism>
<evidence type="ECO:0000256" key="7">
    <source>
        <dbReference type="ARBA" id="ARBA00022827"/>
    </source>
</evidence>
<evidence type="ECO:0000256" key="9">
    <source>
        <dbReference type="ARBA" id="ARBA00031306"/>
    </source>
</evidence>
<keyword evidence="7" id="KW-0274">FAD</keyword>
<dbReference type="PANTHER" id="PTHR30040">
    <property type="entry name" value="THIAMINE BIOSYNTHESIS LIPOPROTEIN APBE"/>
    <property type="match status" value="1"/>
</dbReference>
<gene>
    <name evidence="11" type="ORF">EHS19_03520</name>
</gene>
<dbReference type="InterPro" id="IPR003374">
    <property type="entry name" value="ApbE-like_sf"/>
</dbReference>
<protein>
    <recommendedName>
        <fullName evidence="3">FAD:protein FMN transferase</fullName>
        <ecNumber evidence="2">2.7.1.180</ecNumber>
    </recommendedName>
    <alternativeName>
        <fullName evidence="9">Flavin transferase</fullName>
    </alternativeName>
</protein>
<dbReference type="OrthoDB" id="9778595at2"/>
<evidence type="ECO:0000256" key="10">
    <source>
        <dbReference type="ARBA" id="ARBA00048540"/>
    </source>
</evidence>
<comment type="caution">
    <text evidence="11">The sequence shown here is derived from an EMBL/GenBank/DDBJ whole genome shotgun (WGS) entry which is preliminary data.</text>
</comment>
<dbReference type="EMBL" id="RQSP01000007">
    <property type="protein sequence ID" value="KAB5607852.1"/>
    <property type="molecule type" value="Genomic_DNA"/>
</dbReference>
<evidence type="ECO:0000256" key="2">
    <source>
        <dbReference type="ARBA" id="ARBA00011955"/>
    </source>
</evidence>
<comment type="catalytic activity">
    <reaction evidence="10">
        <text>L-threonyl-[protein] + FAD = FMN-L-threonyl-[protein] + AMP + H(+)</text>
        <dbReference type="Rhea" id="RHEA:36847"/>
        <dbReference type="Rhea" id="RHEA-COMP:11060"/>
        <dbReference type="Rhea" id="RHEA-COMP:11061"/>
        <dbReference type="ChEBI" id="CHEBI:15378"/>
        <dbReference type="ChEBI" id="CHEBI:30013"/>
        <dbReference type="ChEBI" id="CHEBI:57692"/>
        <dbReference type="ChEBI" id="CHEBI:74257"/>
        <dbReference type="ChEBI" id="CHEBI:456215"/>
        <dbReference type="EC" id="2.7.1.180"/>
    </reaction>
</comment>
<evidence type="ECO:0000256" key="8">
    <source>
        <dbReference type="ARBA" id="ARBA00022842"/>
    </source>
</evidence>
<dbReference type="Proteomes" id="UP000326336">
    <property type="component" value="Unassembled WGS sequence"/>
</dbReference>
<proteinExistence type="predicted"/>
<dbReference type="GO" id="GO:0016740">
    <property type="term" value="F:transferase activity"/>
    <property type="evidence" value="ECO:0007669"/>
    <property type="project" value="UniProtKB-KW"/>
</dbReference>
<keyword evidence="5 11" id="KW-0808">Transferase</keyword>
<dbReference type="Pfam" id="PF02424">
    <property type="entry name" value="ApbE"/>
    <property type="match status" value="1"/>
</dbReference>
<keyword evidence="12" id="KW-1185">Reference proteome</keyword>
<evidence type="ECO:0000256" key="4">
    <source>
        <dbReference type="ARBA" id="ARBA00022630"/>
    </source>
</evidence>
<evidence type="ECO:0000256" key="5">
    <source>
        <dbReference type="ARBA" id="ARBA00022679"/>
    </source>
</evidence>
<dbReference type="InterPro" id="IPR024932">
    <property type="entry name" value="ApbE"/>
</dbReference>
<keyword evidence="8" id="KW-0460">Magnesium</keyword>
<evidence type="ECO:0000256" key="6">
    <source>
        <dbReference type="ARBA" id="ARBA00022723"/>
    </source>
</evidence>
<evidence type="ECO:0000256" key="3">
    <source>
        <dbReference type="ARBA" id="ARBA00016337"/>
    </source>
</evidence>
<dbReference type="AlphaFoldDB" id="A0A5N5RKJ7"/>
<name>A0A5N5RKJ7_9BIFI</name>